<sequence length="260" mass="30241">MHVDTRLERWLKALKFIGWAGVVASTILAALYLEEVISIWWSIIVLPLLIPLIIFPIYLSLNFTYSQPQMNTTSEWILMLLAYNGTASLRIFLILSSFLLDELIDTPWTVVFIPFWYLLFIYLAFCIYICPGLTHKDVNMKIEAFLLFGYLCGTSVSGFLFLFYADQWDYKNFYFVFIPLWVVCGIHLFLFFNENRFSNNQEELVLLGFLVSFTILITLCVEISEIPPSVAIVPLFLLEIVFFISEFLKIFEPKGYSALE</sequence>
<name>A0AAU9JCZ5_9CILI</name>
<reference evidence="2" key="1">
    <citation type="submission" date="2021-09" db="EMBL/GenBank/DDBJ databases">
        <authorList>
            <consortium name="AG Swart"/>
            <person name="Singh M."/>
            <person name="Singh A."/>
            <person name="Seah K."/>
            <person name="Emmerich C."/>
        </authorList>
    </citation>
    <scope>NUCLEOTIDE SEQUENCE</scope>
    <source>
        <strain evidence="2">ATCC30299</strain>
    </source>
</reference>
<proteinExistence type="predicted"/>
<accession>A0AAU9JCZ5</accession>
<gene>
    <name evidence="2" type="ORF">BSTOLATCC_MIC36567</name>
</gene>
<comment type="caution">
    <text evidence="2">The sequence shown here is derived from an EMBL/GenBank/DDBJ whole genome shotgun (WGS) entry which is preliminary data.</text>
</comment>
<feature type="transmembrane region" description="Helical" evidence="1">
    <location>
        <begin position="204"/>
        <end position="224"/>
    </location>
</feature>
<protein>
    <recommendedName>
        <fullName evidence="4">SecY-independent transporter protein</fullName>
    </recommendedName>
</protein>
<feature type="transmembrane region" description="Helical" evidence="1">
    <location>
        <begin position="39"/>
        <end position="64"/>
    </location>
</feature>
<dbReference type="AlphaFoldDB" id="A0AAU9JCZ5"/>
<evidence type="ECO:0000313" key="3">
    <source>
        <dbReference type="Proteomes" id="UP001162131"/>
    </source>
</evidence>
<dbReference type="EMBL" id="CAJZBQ010000036">
    <property type="protein sequence ID" value="CAG9324787.1"/>
    <property type="molecule type" value="Genomic_DNA"/>
</dbReference>
<evidence type="ECO:0000313" key="2">
    <source>
        <dbReference type="EMBL" id="CAG9324787.1"/>
    </source>
</evidence>
<feature type="transmembrane region" description="Helical" evidence="1">
    <location>
        <begin position="145"/>
        <end position="165"/>
    </location>
</feature>
<feature type="transmembrane region" description="Helical" evidence="1">
    <location>
        <begin position="171"/>
        <end position="192"/>
    </location>
</feature>
<keyword evidence="3" id="KW-1185">Reference proteome</keyword>
<dbReference type="Proteomes" id="UP001162131">
    <property type="component" value="Unassembled WGS sequence"/>
</dbReference>
<keyword evidence="1" id="KW-0472">Membrane</keyword>
<evidence type="ECO:0000256" key="1">
    <source>
        <dbReference type="SAM" id="Phobius"/>
    </source>
</evidence>
<feature type="transmembrane region" description="Helical" evidence="1">
    <location>
        <begin position="230"/>
        <end position="251"/>
    </location>
</feature>
<keyword evidence="1" id="KW-1133">Transmembrane helix</keyword>
<keyword evidence="1" id="KW-0812">Transmembrane</keyword>
<feature type="transmembrane region" description="Helical" evidence="1">
    <location>
        <begin position="16"/>
        <end position="33"/>
    </location>
</feature>
<evidence type="ECO:0008006" key="4">
    <source>
        <dbReference type="Google" id="ProtNLM"/>
    </source>
</evidence>
<feature type="transmembrane region" description="Helical" evidence="1">
    <location>
        <begin position="76"/>
        <end position="100"/>
    </location>
</feature>
<organism evidence="2 3">
    <name type="scientific">Blepharisma stoltei</name>
    <dbReference type="NCBI Taxonomy" id="1481888"/>
    <lineage>
        <taxon>Eukaryota</taxon>
        <taxon>Sar</taxon>
        <taxon>Alveolata</taxon>
        <taxon>Ciliophora</taxon>
        <taxon>Postciliodesmatophora</taxon>
        <taxon>Heterotrichea</taxon>
        <taxon>Heterotrichida</taxon>
        <taxon>Blepharismidae</taxon>
        <taxon>Blepharisma</taxon>
    </lineage>
</organism>
<feature type="transmembrane region" description="Helical" evidence="1">
    <location>
        <begin position="112"/>
        <end position="133"/>
    </location>
</feature>